<gene>
    <name evidence="1" type="ORF">EVAR_77255_1</name>
</gene>
<evidence type="ECO:0000313" key="2">
    <source>
        <dbReference type="Proteomes" id="UP000299102"/>
    </source>
</evidence>
<organism evidence="1 2">
    <name type="scientific">Eumeta variegata</name>
    <name type="common">Bagworm moth</name>
    <name type="synonym">Eumeta japonica</name>
    <dbReference type="NCBI Taxonomy" id="151549"/>
    <lineage>
        <taxon>Eukaryota</taxon>
        <taxon>Metazoa</taxon>
        <taxon>Ecdysozoa</taxon>
        <taxon>Arthropoda</taxon>
        <taxon>Hexapoda</taxon>
        <taxon>Insecta</taxon>
        <taxon>Pterygota</taxon>
        <taxon>Neoptera</taxon>
        <taxon>Endopterygota</taxon>
        <taxon>Lepidoptera</taxon>
        <taxon>Glossata</taxon>
        <taxon>Ditrysia</taxon>
        <taxon>Tineoidea</taxon>
        <taxon>Psychidae</taxon>
        <taxon>Oiketicinae</taxon>
        <taxon>Eumeta</taxon>
    </lineage>
</organism>
<keyword evidence="2" id="KW-1185">Reference proteome</keyword>
<dbReference type="AlphaFoldDB" id="A0A4C1ULB4"/>
<dbReference type="Proteomes" id="UP000299102">
    <property type="component" value="Unassembled WGS sequence"/>
</dbReference>
<proteinExistence type="predicted"/>
<sequence>MSHQHLHASQKLETLAVNNRPVLVRPSYESFVVRRDASPRSLKTYNRCSREHVDSAPSKRHQNVNAVSAFPRPWCRYKRRRNLPLLSRVSSGNPFEPLTFIEEISKLKKVYANVKHYELIGPPSLLWPSSDHCRTKNQGFEITCSRKGFLRRCSNLACQALSLSLKFLTLGLPPETTANILLKNELIIRIMP</sequence>
<dbReference type="EMBL" id="BGZK01000191">
    <property type="protein sequence ID" value="GBP27241.1"/>
    <property type="molecule type" value="Genomic_DNA"/>
</dbReference>
<protein>
    <submittedName>
        <fullName evidence="1">Uncharacterized protein</fullName>
    </submittedName>
</protein>
<evidence type="ECO:0000313" key="1">
    <source>
        <dbReference type="EMBL" id="GBP27241.1"/>
    </source>
</evidence>
<reference evidence="1 2" key="1">
    <citation type="journal article" date="2019" name="Commun. Biol.">
        <title>The bagworm genome reveals a unique fibroin gene that provides high tensile strength.</title>
        <authorList>
            <person name="Kono N."/>
            <person name="Nakamura H."/>
            <person name="Ohtoshi R."/>
            <person name="Tomita M."/>
            <person name="Numata K."/>
            <person name="Arakawa K."/>
        </authorList>
    </citation>
    <scope>NUCLEOTIDE SEQUENCE [LARGE SCALE GENOMIC DNA]</scope>
</reference>
<accession>A0A4C1ULB4</accession>
<name>A0A4C1ULB4_EUMVA</name>
<comment type="caution">
    <text evidence="1">The sequence shown here is derived from an EMBL/GenBank/DDBJ whole genome shotgun (WGS) entry which is preliminary data.</text>
</comment>